<evidence type="ECO:0008006" key="5">
    <source>
        <dbReference type="Google" id="ProtNLM"/>
    </source>
</evidence>
<evidence type="ECO:0000313" key="3">
    <source>
        <dbReference type="EMBL" id="RKR87526.1"/>
    </source>
</evidence>
<dbReference type="AlphaFoldDB" id="A0A495JET9"/>
<protein>
    <recommendedName>
        <fullName evidence="5">CU044_5270 family protein</fullName>
    </recommendedName>
</protein>
<dbReference type="InterPro" id="IPR047789">
    <property type="entry name" value="CU044_5270-like"/>
</dbReference>
<dbReference type="OrthoDB" id="3403574at2"/>
<evidence type="ECO:0000313" key="4">
    <source>
        <dbReference type="Proteomes" id="UP000277671"/>
    </source>
</evidence>
<keyword evidence="2" id="KW-0812">Transmembrane</keyword>
<keyword evidence="2" id="KW-0472">Membrane</keyword>
<keyword evidence="2" id="KW-1133">Transmembrane helix</keyword>
<dbReference type="EMBL" id="RBKT01000001">
    <property type="protein sequence ID" value="RKR87526.1"/>
    <property type="molecule type" value="Genomic_DNA"/>
</dbReference>
<feature type="region of interest" description="Disordered" evidence="1">
    <location>
        <begin position="179"/>
        <end position="200"/>
    </location>
</feature>
<reference evidence="3 4" key="1">
    <citation type="submission" date="2018-10" db="EMBL/GenBank/DDBJ databases">
        <title>Sequencing the genomes of 1000 actinobacteria strains.</title>
        <authorList>
            <person name="Klenk H.-P."/>
        </authorList>
    </citation>
    <scope>NUCLEOTIDE SEQUENCE [LARGE SCALE GENOMIC DNA]</scope>
    <source>
        <strain evidence="3 4">DSM 45175</strain>
    </source>
</reference>
<evidence type="ECO:0000256" key="1">
    <source>
        <dbReference type="SAM" id="MobiDB-lite"/>
    </source>
</evidence>
<organism evidence="3 4">
    <name type="scientific">Micromonospora pisi</name>
    <dbReference type="NCBI Taxonomy" id="589240"/>
    <lineage>
        <taxon>Bacteria</taxon>
        <taxon>Bacillati</taxon>
        <taxon>Actinomycetota</taxon>
        <taxon>Actinomycetes</taxon>
        <taxon>Micromonosporales</taxon>
        <taxon>Micromonosporaceae</taxon>
        <taxon>Micromonospora</taxon>
    </lineage>
</organism>
<keyword evidence="4" id="KW-1185">Reference proteome</keyword>
<sequence>MAEERDEQTERLLRRLVEANDPMRGRQVPPPRRSAAELRQLVDQRRAAGRWRFMVRPGVRTRLAVPVVAVAVGALVLVNVLPGGTGRPASTRVAMAAVPALLGVQFPGEASPAAPWLRELAERTALLDEPPGVGRYTYLHVQSWSLETTATDPEMANAVVARDERLWWAADRSGREEITVLPPQPRGGERANWLDGPPADAPERRHTDYLPGELAVVVETPATDPARLAEQLSAHEPFSNGPQAVIRAVASMYRYHEMPPALRAAVLHVLSDTKGLVYRGRVVDRAGRSGVAVSVDSAAGATRDLAVLDPETGTLLSYEQLALISPPRSAVRAPAVISYVLYLAHQRTDQLS</sequence>
<name>A0A495JET9_9ACTN</name>
<gene>
    <name evidence="3" type="ORF">BDK92_1805</name>
</gene>
<evidence type="ECO:0000256" key="2">
    <source>
        <dbReference type="SAM" id="Phobius"/>
    </source>
</evidence>
<dbReference type="NCBIfam" id="NF038083">
    <property type="entry name" value="CU044_5270_fam"/>
    <property type="match status" value="1"/>
</dbReference>
<accession>A0A495JET9</accession>
<proteinExistence type="predicted"/>
<comment type="caution">
    <text evidence="3">The sequence shown here is derived from an EMBL/GenBank/DDBJ whole genome shotgun (WGS) entry which is preliminary data.</text>
</comment>
<dbReference type="RefSeq" id="WP_121156289.1">
    <property type="nucleotide sequence ID" value="NZ_RBKT01000001.1"/>
</dbReference>
<feature type="transmembrane region" description="Helical" evidence="2">
    <location>
        <begin position="63"/>
        <end position="82"/>
    </location>
</feature>
<dbReference type="Proteomes" id="UP000277671">
    <property type="component" value="Unassembled WGS sequence"/>
</dbReference>